<dbReference type="PANTHER" id="PTHR38731">
    <property type="entry name" value="LIPL45-RELATED LIPOPROTEIN-RELATED"/>
    <property type="match status" value="1"/>
</dbReference>
<evidence type="ECO:0000313" key="4">
    <source>
        <dbReference type="Proteomes" id="UP001243717"/>
    </source>
</evidence>
<sequence length="275" mass="29394">MKTLRIPFTILCVLAISALSANAAQLATAKVLEVMGTVTKYAANGGKGPLKAGDILTQGDEISASALSSAKLVFSNGSELTIEENTSVDITKLEQASFSSSQSYEQLQADPSKSQTLLNLNYGKLNGHVKKLQSGSTFMVETQLGTAAIRGTQFSVELRYNATRGEFELTVNNFDGLVDIISQFGGKIDFSGKQAVDVGYDNNSGQETSPIPAQRKITIRISRGDPAFDALFSLVKNYIPTEQTPGWIQLPAPEITPEDPGVTIVSPEDQNVAID</sequence>
<dbReference type="Gene3D" id="2.60.120.1440">
    <property type="match status" value="1"/>
</dbReference>
<dbReference type="Pfam" id="PF04773">
    <property type="entry name" value="FecR"/>
    <property type="match status" value="1"/>
</dbReference>
<dbReference type="PANTHER" id="PTHR38731:SF1">
    <property type="entry name" value="FECR PROTEIN DOMAIN-CONTAINING PROTEIN"/>
    <property type="match status" value="1"/>
</dbReference>
<dbReference type="InterPro" id="IPR006860">
    <property type="entry name" value="FecR"/>
</dbReference>
<gene>
    <name evidence="3" type="ORF">QEH59_06310</name>
</gene>
<feature type="chain" id="PRO_5046273887" evidence="1">
    <location>
        <begin position="24"/>
        <end position="275"/>
    </location>
</feature>
<dbReference type="EMBL" id="JARXIC010000007">
    <property type="protein sequence ID" value="MDQ8194028.1"/>
    <property type="molecule type" value="Genomic_DNA"/>
</dbReference>
<feature type="domain" description="FecR protein" evidence="2">
    <location>
        <begin position="61"/>
        <end position="162"/>
    </location>
</feature>
<name>A0ABU1AIN3_9BACT</name>
<evidence type="ECO:0000259" key="2">
    <source>
        <dbReference type="Pfam" id="PF04773"/>
    </source>
</evidence>
<comment type="caution">
    <text evidence="3">The sequence shown here is derived from an EMBL/GenBank/DDBJ whole genome shotgun (WGS) entry which is preliminary data.</text>
</comment>
<organism evidence="3 4">
    <name type="scientific">Thalassobacterium sedimentorum</name>
    <dbReference type="NCBI Taxonomy" id="3041258"/>
    <lineage>
        <taxon>Bacteria</taxon>
        <taxon>Pseudomonadati</taxon>
        <taxon>Verrucomicrobiota</taxon>
        <taxon>Opitutia</taxon>
        <taxon>Puniceicoccales</taxon>
        <taxon>Coraliomargaritaceae</taxon>
        <taxon>Thalassobacterium</taxon>
    </lineage>
</organism>
<keyword evidence="1" id="KW-0732">Signal</keyword>
<evidence type="ECO:0000256" key="1">
    <source>
        <dbReference type="SAM" id="SignalP"/>
    </source>
</evidence>
<dbReference type="RefSeq" id="WP_308984508.1">
    <property type="nucleotide sequence ID" value="NZ_JARXIC010000007.1"/>
</dbReference>
<reference evidence="3 4" key="1">
    <citation type="submission" date="2023-04" db="EMBL/GenBank/DDBJ databases">
        <title>A novel bacteria isolated from coastal sediment.</title>
        <authorList>
            <person name="Liu X.-J."/>
            <person name="Du Z.-J."/>
        </authorList>
    </citation>
    <scope>NUCLEOTIDE SEQUENCE [LARGE SCALE GENOMIC DNA]</scope>
    <source>
        <strain evidence="3 4">SDUM461004</strain>
    </source>
</reference>
<protein>
    <submittedName>
        <fullName evidence="3">FecR domain-containing protein</fullName>
    </submittedName>
</protein>
<keyword evidence="4" id="KW-1185">Reference proteome</keyword>
<feature type="signal peptide" evidence="1">
    <location>
        <begin position="1"/>
        <end position="23"/>
    </location>
</feature>
<evidence type="ECO:0000313" key="3">
    <source>
        <dbReference type="EMBL" id="MDQ8194028.1"/>
    </source>
</evidence>
<proteinExistence type="predicted"/>
<accession>A0ABU1AIN3</accession>
<dbReference type="Proteomes" id="UP001243717">
    <property type="component" value="Unassembled WGS sequence"/>
</dbReference>